<keyword evidence="3" id="KW-1185">Reference proteome</keyword>
<feature type="region of interest" description="Disordered" evidence="1">
    <location>
        <begin position="1"/>
        <end position="96"/>
    </location>
</feature>
<feature type="compositionally biased region" description="Polar residues" evidence="1">
    <location>
        <begin position="62"/>
        <end position="71"/>
    </location>
</feature>
<accession>A0A8H3I9Q1</accession>
<gene>
    <name evidence="2" type="ORF">ALECFALPRED_004526</name>
</gene>
<evidence type="ECO:0000313" key="2">
    <source>
        <dbReference type="EMBL" id="CAF9908420.1"/>
    </source>
</evidence>
<dbReference type="Proteomes" id="UP000664203">
    <property type="component" value="Unassembled WGS sequence"/>
</dbReference>
<comment type="caution">
    <text evidence="2">The sequence shown here is derived from an EMBL/GenBank/DDBJ whole genome shotgun (WGS) entry which is preliminary data.</text>
</comment>
<reference evidence="2" key="1">
    <citation type="submission" date="2021-03" db="EMBL/GenBank/DDBJ databases">
        <authorList>
            <person name="Tagirdzhanova G."/>
        </authorList>
    </citation>
    <scope>NUCLEOTIDE SEQUENCE</scope>
</reference>
<dbReference type="AlphaFoldDB" id="A0A8H3I9Q1"/>
<dbReference type="OrthoDB" id="5350396at2759"/>
<feature type="compositionally biased region" description="Basic and acidic residues" evidence="1">
    <location>
        <begin position="47"/>
        <end position="59"/>
    </location>
</feature>
<sequence length="515" mass="57183">MHKNTSILSYFKPFTQPPRLKKRSLPEDSLEEPQAIRRSYSTAPKKSQAEQRFGREGEHLGQCSQGTSIMLSSRSSSRQPSGLQDEEPANMGTPARVFRDEISYTPPTPLPRDPRLWNADVLGPQGTNLMSSQRVVKNGEVVIRNSDDDSDSDSSLEDLNDLLLLGGRQSRGETLYPESQSPALPLNRNADDGRRMSTRRRNKTDKIAASLRSALPVQPKRYKFDLESLARHRKQEEASLEAIARANSIIRSSEQRKTFTSGDAGAVSTNGPFDATFIDIAMKEHGDESEISRLKAAIQRTEALHHGKSWSFFDEQAEDPLSEQSDFPVIEDDRLGSILCETSSRQQAFLSGYVGELAMKDDLPKEILLWTMDAICLELREDLRCSYTATLTDASKYMVSVLSPERIGMLFRKIGASAVALDIEGPVIPHATLSQRMESVSRPSLLSILDLFQNVASDLAAKSRIHLICTLCRLVLDHSIANSCHILSAIEKAFASLIESIPEQDLDHEVGDQDG</sequence>
<feature type="region of interest" description="Disordered" evidence="1">
    <location>
        <begin position="172"/>
        <end position="203"/>
    </location>
</feature>
<protein>
    <submittedName>
        <fullName evidence="2">Uncharacterized protein</fullName>
    </submittedName>
</protein>
<dbReference type="EMBL" id="CAJPDR010000028">
    <property type="protein sequence ID" value="CAF9908420.1"/>
    <property type="molecule type" value="Genomic_DNA"/>
</dbReference>
<evidence type="ECO:0000256" key="1">
    <source>
        <dbReference type="SAM" id="MobiDB-lite"/>
    </source>
</evidence>
<organism evidence="2 3">
    <name type="scientific">Alectoria fallacina</name>
    <dbReference type="NCBI Taxonomy" id="1903189"/>
    <lineage>
        <taxon>Eukaryota</taxon>
        <taxon>Fungi</taxon>
        <taxon>Dikarya</taxon>
        <taxon>Ascomycota</taxon>
        <taxon>Pezizomycotina</taxon>
        <taxon>Lecanoromycetes</taxon>
        <taxon>OSLEUM clade</taxon>
        <taxon>Lecanoromycetidae</taxon>
        <taxon>Lecanorales</taxon>
        <taxon>Lecanorineae</taxon>
        <taxon>Parmeliaceae</taxon>
        <taxon>Alectoria</taxon>
    </lineage>
</organism>
<evidence type="ECO:0000313" key="3">
    <source>
        <dbReference type="Proteomes" id="UP000664203"/>
    </source>
</evidence>
<proteinExistence type="predicted"/>
<name>A0A8H3I9Q1_9LECA</name>